<evidence type="ECO:0000313" key="1">
    <source>
        <dbReference type="EMBL" id="KKL46076.1"/>
    </source>
</evidence>
<accession>A0A0F9CX49</accession>
<dbReference type="EMBL" id="LAZR01034164">
    <property type="protein sequence ID" value="KKL46076.1"/>
    <property type="molecule type" value="Genomic_DNA"/>
</dbReference>
<sequence>MKTTKSLTIFPNGKKMLLYIVAVAAFGFLSTAISQSINSNSNVDAEFIRFLNEEAFETSIEIQDWMISLTSENLIN</sequence>
<dbReference type="AlphaFoldDB" id="A0A0F9CX49"/>
<comment type="caution">
    <text evidence="1">The sequence shown here is derived from an EMBL/GenBank/DDBJ whole genome shotgun (WGS) entry which is preliminary data.</text>
</comment>
<name>A0A0F9CX49_9ZZZZ</name>
<gene>
    <name evidence="1" type="ORF">LCGC14_2349230</name>
</gene>
<reference evidence="1" key="1">
    <citation type="journal article" date="2015" name="Nature">
        <title>Complex archaea that bridge the gap between prokaryotes and eukaryotes.</title>
        <authorList>
            <person name="Spang A."/>
            <person name="Saw J.H."/>
            <person name="Jorgensen S.L."/>
            <person name="Zaremba-Niedzwiedzka K."/>
            <person name="Martijn J."/>
            <person name="Lind A.E."/>
            <person name="van Eijk R."/>
            <person name="Schleper C."/>
            <person name="Guy L."/>
            <person name="Ettema T.J."/>
        </authorList>
    </citation>
    <scope>NUCLEOTIDE SEQUENCE</scope>
</reference>
<protein>
    <submittedName>
        <fullName evidence="1">Uncharacterized protein</fullName>
    </submittedName>
</protein>
<organism evidence="1">
    <name type="scientific">marine sediment metagenome</name>
    <dbReference type="NCBI Taxonomy" id="412755"/>
    <lineage>
        <taxon>unclassified sequences</taxon>
        <taxon>metagenomes</taxon>
        <taxon>ecological metagenomes</taxon>
    </lineage>
</organism>
<proteinExistence type="predicted"/>